<evidence type="ECO:0000313" key="2">
    <source>
        <dbReference type="Proteomes" id="UP001620626"/>
    </source>
</evidence>
<organism evidence="1 2">
    <name type="scientific">Heterodera trifolii</name>
    <dbReference type="NCBI Taxonomy" id="157864"/>
    <lineage>
        <taxon>Eukaryota</taxon>
        <taxon>Metazoa</taxon>
        <taxon>Ecdysozoa</taxon>
        <taxon>Nematoda</taxon>
        <taxon>Chromadorea</taxon>
        <taxon>Rhabditida</taxon>
        <taxon>Tylenchina</taxon>
        <taxon>Tylenchomorpha</taxon>
        <taxon>Tylenchoidea</taxon>
        <taxon>Heteroderidae</taxon>
        <taxon>Heteroderinae</taxon>
        <taxon>Heterodera</taxon>
    </lineage>
</organism>
<keyword evidence="2" id="KW-1185">Reference proteome</keyword>
<dbReference type="InterPro" id="IPR043136">
    <property type="entry name" value="B30.2/SPRY_sf"/>
</dbReference>
<dbReference type="EMBL" id="JBICBT010001170">
    <property type="protein sequence ID" value="KAL3080211.1"/>
    <property type="molecule type" value="Genomic_DNA"/>
</dbReference>
<evidence type="ECO:0000313" key="1">
    <source>
        <dbReference type="EMBL" id="KAL3080211.1"/>
    </source>
</evidence>
<sequence length="125" mass="13819">MQKNEHSVVGVGLWSEKANASYIYYSNGTIRGHKFGGESGFATFEQGDTIGIGKNLTSWEAIYTKNGRKIPTNHLYITEQELETSTFDQNIRKAQQVFNNGELITAAKSIIEELLLNIGGSATIF</sequence>
<accession>A0ABD2ILQ5</accession>
<gene>
    <name evidence="1" type="ORF">niasHT_035731</name>
</gene>
<dbReference type="Proteomes" id="UP001620626">
    <property type="component" value="Unassembled WGS sequence"/>
</dbReference>
<dbReference type="AlphaFoldDB" id="A0ABD2ILQ5"/>
<proteinExistence type="predicted"/>
<dbReference type="Gene3D" id="2.60.120.920">
    <property type="match status" value="1"/>
</dbReference>
<reference evidence="1 2" key="1">
    <citation type="submission" date="2024-10" db="EMBL/GenBank/DDBJ databases">
        <authorList>
            <person name="Kim D."/>
        </authorList>
    </citation>
    <scope>NUCLEOTIDE SEQUENCE [LARGE SCALE GENOMIC DNA]</scope>
    <source>
        <strain evidence="1">BH-2024</strain>
    </source>
</reference>
<protein>
    <submittedName>
        <fullName evidence="1">Uncharacterized protein</fullName>
    </submittedName>
</protein>
<name>A0ABD2ILQ5_9BILA</name>
<comment type="caution">
    <text evidence="1">The sequence shown here is derived from an EMBL/GenBank/DDBJ whole genome shotgun (WGS) entry which is preliminary data.</text>
</comment>